<protein>
    <submittedName>
        <fullName evidence="2">Uncharacterized protein</fullName>
    </submittedName>
</protein>
<name>A0A194XLT6_MOLSC</name>
<dbReference type="GeneID" id="28831965"/>
<feature type="compositionally biased region" description="Gly residues" evidence="1">
    <location>
        <begin position="245"/>
        <end position="258"/>
    </location>
</feature>
<keyword evidence="3" id="KW-1185">Reference proteome</keyword>
<organism evidence="2 3">
    <name type="scientific">Mollisia scopiformis</name>
    <name type="common">Conifer needle endophyte fungus</name>
    <name type="synonym">Phialocephala scopiformis</name>
    <dbReference type="NCBI Taxonomy" id="149040"/>
    <lineage>
        <taxon>Eukaryota</taxon>
        <taxon>Fungi</taxon>
        <taxon>Dikarya</taxon>
        <taxon>Ascomycota</taxon>
        <taxon>Pezizomycotina</taxon>
        <taxon>Leotiomycetes</taxon>
        <taxon>Helotiales</taxon>
        <taxon>Mollisiaceae</taxon>
        <taxon>Mollisia</taxon>
    </lineage>
</organism>
<proteinExistence type="predicted"/>
<dbReference type="AlphaFoldDB" id="A0A194XLT6"/>
<reference evidence="2 3" key="1">
    <citation type="submission" date="2015-10" db="EMBL/GenBank/DDBJ databases">
        <title>Full genome of DAOMC 229536 Phialocephala scopiformis, a fungal endophyte of spruce producing the potent anti-insectan compound rugulosin.</title>
        <authorList>
            <consortium name="DOE Joint Genome Institute"/>
            <person name="Walker A.K."/>
            <person name="Frasz S.L."/>
            <person name="Seifert K.A."/>
            <person name="Miller J.D."/>
            <person name="Mondo S.J."/>
            <person name="Labutti K."/>
            <person name="Lipzen A."/>
            <person name="Dockter R."/>
            <person name="Kennedy M."/>
            <person name="Grigoriev I.V."/>
            <person name="Spatafora J.W."/>
        </authorList>
    </citation>
    <scope>NUCLEOTIDE SEQUENCE [LARGE SCALE GENOMIC DNA]</scope>
    <source>
        <strain evidence="2 3">CBS 120377</strain>
    </source>
</reference>
<dbReference type="InParanoid" id="A0A194XLT6"/>
<dbReference type="RefSeq" id="XP_018075498.1">
    <property type="nucleotide sequence ID" value="XM_018222239.1"/>
</dbReference>
<dbReference type="KEGG" id="psco:LY89DRAFT_778759"/>
<feature type="compositionally biased region" description="Polar residues" evidence="1">
    <location>
        <begin position="1"/>
        <end position="15"/>
    </location>
</feature>
<sequence>MSTYAFSIQSSQTLVNEKAPPPSYEVAASQDGSQDLKAFPQAPAQPTPFRFPQNFGFYHASGSFSDLVIASQKDDPNPLFYISTHGGFSSQPSVVLHSSRFSTSPPLATADFHSFSSTIDMSLYLPGSPNQISSMESSGAFTYTRRFSARMPSGGKEAFEWKNSQGVEVQSLHGRGHGKKCIRVATGEVVAAFTHPDMSRNKKGKMAFLGDRAGLGEGFEVLCVMAMLAIMEKERRAKRSRNGAVAGGAGASAGGGGC</sequence>
<dbReference type="OrthoDB" id="3431997at2759"/>
<dbReference type="EMBL" id="KQ947408">
    <property type="protein sequence ID" value="KUJ21143.1"/>
    <property type="molecule type" value="Genomic_DNA"/>
</dbReference>
<gene>
    <name evidence="2" type="ORF">LY89DRAFT_778759</name>
</gene>
<evidence type="ECO:0000256" key="1">
    <source>
        <dbReference type="SAM" id="MobiDB-lite"/>
    </source>
</evidence>
<feature type="region of interest" description="Disordered" evidence="1">
    <location>
        <begin position="239"/>
        <end position="258"/>
    </location>
</feature>
<evidence type="ECO:0000313" key="2">
    <source>
        <dbReference type="EMBL" id="KUJ21143.1"/>
    </source>
</evidence>
<dbReference type="Proteomes" id="UP000070700">
    <property type="component" value="Unassembled WGS sequence"/>
</dbReference>
<accession>A0A194XLT6</accession>
<evidence type="ECO:0000313" key="3">
    <source>
        <dbReference type="Proteomes" id="UP000070700"/>
    </source>
</evidence>
<feature type="region of interest" description="Disordered" evidence="1">
    <location>
        <begin position="1"/>
        <end position="38"/>
    </location>
</feature>